<name>A0ABR2JJT0_9EUKA</name>
<comment type="caution">
    <text evidence="1">The sequence shown here is derived from an EMBL/GenBank/DDBJ whole genome shotgun (WGS) entry which is preliminary data.</text>
</comment>
<evidence type="ECO:0000313" key="1">
    <source>
        <dbReference type="EMBL" id="KAK8878049.1"/>
    </source>
</evidence>
<reference evidence="1 2" key="1">
    <citation type="submission" date="2024-04" db="EMBL/GenBank/DDBJ databases">
        <title>Tritrichomonas musculus Genome.</title>
        <authorList>
            <person name="Alves-Ferreira E."/>
            <person name="Grigg M."/>
            <person name="Lorenzi H."/>
            <person name="Galac M."/>
        </authorList>
    </citation>
    <scope>NUCLEOTIDE SEQUENCE [LARGE SCALE GENOMIC DNA]</scope>
    <source>
        <strain evidence="1 2">EAF2021</strain>
    </source>
</reference>
<organism evidence="1 2">
    <name type="scientific">Tritrichomonas musculus</name>
    <dbReference type="NCBI Taxonomy" id="1915356"/>
    <lineage>
        <taxon>Eukaryota</taxon>
        <taxon>Metamonada</taxon>
        <taxon>Parabasalia</taxon>
        <taxon>Tritrichomonadida</taxon>
        <taxon>Tritrichomonadidae</taxon>
        <taxon>Tritrichomonas</taxon>
    </lineage>
</organism>
<protein>
    <submittedName>
        <fullName evidence="1">Uncharacterized protein</fullName>
    </submittedName>
</protein>
<evidence type="ECO:0000313" key="2">
    <source>
        <dbReference type="Proteomes" id="UP001470230"/>
    </source>
</evidence>
<gene>
    <name evidence="1" type="ORF">M9Y10_004812</name>
</gene>
<dbReference type="EMBL" id="JAPFFF010000011">
    <property type="protein sequence ID" value="KAK8878049.1"/>
    <property type="molecule type" value="Genomic_DNA"/>
</dbReference>
<keyword evidence="2" id="KW-1185">Reference proteome</keyword>
<dbReference type="Proteomes" id="UP001470230">
    <property type="component" value="Unassembled WGS sequence"/>
</dbReference>
<proteinExistence type="predicted"/>
<sequence length="124" mass="14859">MNSIENNQQQQQPIFSEKDFKWIIEYSFSIYSMNMKFTNRITGKLCDDYYQFYQEYHNKFEGNEIPLQTQEQINSRFGGDINSIPSYLLSYPMVQFLYKLFTNSGPSVLDFSSHLFDLKDWICH</sequence>
<accession>A0ABR2JJT0</accession>